<evidence type="ECO:0000313" key="2">
    <source>
        <dbReference type="Proteomes" id="UP000299102"/>
    </source>
</evidence>
<dbReference type="AlphaFoldDB" id="A0A4C1UAR2"/>
<keyword evidence="2" id="KW-1185">Reference proteome</keyword>
<name>A0A4C1UAR2_EUMVA</name>
<dbReference type="Proteomes" id="UP000299102">
    <property type="component" value="Unassembled WGS sequence"/>
</dbReference>
<gene>
    <name evidence="1" type="ORF">EVAR_15660_1</name>
</gene>
<dbReference type="EMBL" id="BGZK01000146">
    <property type="protein sequence ID" value="GBP22986.1"/>
    <property type="molecule type" value="Genomic_DNA"/>
</dbReference>
<organism evidence="1 2">
    <name type="scientific">Eumeta variegata</name>
    <name type="common">Bagworm moth</name>
    <name type="synonym">Eumeta japonica</name>
    <dbReference type="NCBI Taxonomy" id="151549"/>
    <lineage>
        <taxon>Eukaryota</taxon>
        <taxon>Metazoa</taxon>
        <taxon>Ecdysozoa</taxon>
        <taxon>Arthropoda</taxon>
        <taxon>Hexapoda</taxon>
        <taxon>Insecta</taxon>
        <taxon>Pterygota</taxon>
        <taxon>Neoptera</taxon>
        <taxon>Endopterygota</taxon>
        <taxon>Lepidoptera</taxon>
        <taxon>Glossata</taxon>
        <taxon>Ditrysia</taxon>
        <taxon>Tineoidea</taxon>
        <taxon>Psychidae</taxon>
        <taxon>Oiketicinae</taxon>
        <taxon>Eumeta</taxon>
    </lineage>
</organism>
<protein>
    <submittedName>
        <fullName evidence="1">Uncharacterized protein</fullName>
    </submittedName>
</protein>
<reference evidence="1 2" key="1">
    <citation type="journal article" date="2019" name="Commun. Biol.">
        <title>The bagworm genome reveals a unique fibroin gene that provides high tensile strength.</title>
        <authorList>
            <person name="Kono N."/>
            <person name="Nakamura H."/>
            <person name="Ohtoshi R."/>
            <person name="Tomita M."/>
            <person name="Numata K."/>
            <person name="Arakawa K."/>
        </authorList>
    </citation>
    <scope>NUCLEOTIDE SEQUENCE [LARGE SCALE GENOMIC DNA]</scope>
</reference>
<sequence>MFLNVHGMKIIKATLLWTSTATNVTYRITKASRGGGLFQKMAGTYRFGILSQMHRSDISCTRIHHHSDSSRVTFVLIFSLSPDADSGGLDDGSLV</sequence>
<evidence type="ECO:0000313" key="1">
    <source>
        <dbReference type="EMBL" id="GBP22986.1"/>
    </source>
</evidence>
<comment type="caution">
    <text evidence="1">The sequence shown here is derived from an EMBL/GenBank/DDBJ whole genome shotgun (WGS) entry which is preliminary data.</text>
</comment>
<proteinExistence type="predicted"/>
<accession>A0A4C1UAR2</accession>